<sequence length="160" mass="17732">MDVRFGLKIGHIEMEFEGAKDVFEAKIEPIVRELVEFGMVNLSVEFPGNQLDVNGDKPKTPAQAMTVKSVAAKLGVKDGSSLVSASVASLVVLRMKQTVTRQEIHDEMKQAIGYYKTTYGSNLSSYLDTLVKQEVLIEVSKDVYAMKESERQVMEQKLAG</sequence>
<organism evidence="1 2">
    <name type="scientific">Taklimakanibacter albus</name>
    <dbReference type="NCBI Taxonomy" id="2800327"/>
    <lineage>
        <taxon>Bacteria</taxon>
        <taxon>Pseudomonadati</taxon>
        <taxon>Pseudomonadota</taxon>
        <taxon>Alphaproteobacteria</taxon>
        <taxon>Hyphomicrobiales</taxon>
        <taxon>Aestuariivirgaceae</taxon>
        <taxon>Taklimakanibacter</taxon>
    </lineage>
</organism>
<dbReference type="Proteomes" id="UP000616151">
    <property type="component" value="Unassembled WGS sequence"/>
</dbReference>
<proteinExistence type="predicted"/>
<reference evidence="1" key="1">
    <citation type="submission" date="2021-01" db="EMBL/GenBank/DDBJ databases">
        <authorList>
            <person name="Sun Q."/>
        </authorList>
    </citation>
    <scope>NUCLEOTIDE SEQUENCE</scope>
    <source>
        <strain evidence="1">YIM B02566</strain>
    </source>
</reference>
<dbReference type="EMBL" id="JAENHL010000007">
    <property type="protein sequence ID" value="MBK1867305.1"/>
    <property type="molecule type" value="Genomic_DNA"/>
</dbReference>
<protein>
    <submittedName>
        <fullName evidence="1">Uncharacterized protein</fullName>
    </submittedName>
</protein>
<comment type="caution">
    <text evidence="1">The sequence shown here is derived from an EMBL/GenBank/DDBJ whole genome shotgun (WGS) entry which is preliminary data.</text>
</comment>
<gene>
    <name evidence="1" type="ORF">JHL16_13195</name>
</gene>
<evidence type="ECO:0000313" key="2">
    <source>
        <dbReference type="Proteomes" id="UP000616151"/>
    </source>
</evidence>
<keyword evidence="2" id="KW-1185">Reference proteome</keyword>
<accession>A0ACC5R3R2</accession>
<name>A0ACC5R3R2_9HYPH</name>
<evidence type="ECO:0000313" key="1">
    <source>
        <dbReference type="EMBL" id="MBK1867305.1"/>
    </source>
</evidence>